<evidence type="ECO:0000313" key="1">
    <source>
        <dbReference type="EMBL" id="EHJ48698.1"/>
    </source>
</evidence>
<dbReference type="RefSeq" id="WP_009182062.1">
    <property type="nucleotide sequence ID" value="NZ_CM001368.1"/>
</dbReference>
<dbReference type="Proteomes" id="UP000004662">
    <property type="component" value="Chromosome"/>
</dbReference>
<dbReference type="eggNOG" id="ENOG50318AA">
    <property type="taxonomic scope" value="Bacteria"/>
</dbReference>
<keyword evidence="2" id="KW-1185">Reference proteome</keyword>
<dbReference type="HOGENOM" id="CLU_2552793_0_0_7"/>
<protein>
    <submittedName>
        <fullName evidence="1">Uncharacterized protein</fullName>
    </submittedName>
</protein>
<name>G7QAE5_9BACT</name>
<dbReference type="EMBL" id="CM001368">
    <property type="protein sequence ID" value="EHJ48698.1"/>
    <property type="molecule type" value="Genomic_DNA"/>
</dbReference>
<gene>
    <name evidence="1" type="ORF">DFW101_2694</name>
</gene>
<proteinExistence type="predicted"/>
<reference evidence="2" key="1">
    <citation type="journal article" date="2015" name="Genome Announc.">
        <title>High-Quality Draft Genome Sequence of Desulfovibrio carbinoliphilus FW-101-2B, an Organic Acid-Oxidizing Sulfate-Reducing Bacterium Isolated from Uranium(VI)-Contaminated Groundwater.</title>
        <authorList>
            <person name="Ramsay B.D."/>
            <person name="Hwang C."/>
            <person name="Woo H.L."/>
            <person name="Carroll S.L."/>
            <person name="Lucas S."/>
            <person name="Han J."/>
            <person name="Lapidus A.L."/>
            <person name="Cheng J.F."/>
            <person name="Goodwin L.A."/>
            <person name="Pitluck S."/>
            <person name="Peters L."/>
            <person name="Chertkov O."/>
            <person name="Held B."/>
            <person name="Detter J.C."/>
            <person name="Han C.S."/>
            <person name="Tapia R."/>
            <person name="Land M.L."/>
            <person name="Hauser L.J."/>
            <person name="Kyrpides N.C."/>
            <person name="Ivanova N.N."/>
            <person name="Mikhailova N."/>
            <person name="Pagani I."/>
            <person name="Woyke T."/>
            <person name="Arkin A.P."/>
            <person name="Dehal P."/>
            <person name="Chivian D."/>
            <person name="Criddle C.S."/>
            <person name="Wu W."/>
            <person name="Chakraborty R."/>
            <person name="Hazen T.C."/>
            <person name="Fields M.W."/>
        </authorList>
    </citation>
    <scope>NUCLEOTIDE SEQUENCE [LARGE SCALE GENOMIC DNA]</scope>
    <source>
        <strain evidence="2">FW-101-2B</strain>
    </source>
</reference>
<dbReference type="AlphaFoldDB" id="G7QAE5"/>
<dbReference type="STRING" id="694327.DFW101_2694"/>
<accession>G7QAE5</accession>
<organism evidence="1 2">
    <name type="scientific">Solidesulfovibrio carbinoliphilus subsp. oakridgensis</name>
    <dbReference type="NCBI Taxonomy" id="694327"/>
    <lineage>
        <taxon>Bacteria</taxon>
        <taxon>Pseudomonadati</taxon>
        <taxon>Thermodesulfobacteriota</taxon>
        <taxon>Desulfovibrionia</taxon>
        <taxon>Desulfovibrionales</taxon>
        <taxon>Desulfovibrionaceae</taxon>
        <taxon>Solidesulfovibrio</taxon>
    </lineage>
</organism>
<sequence length="82" mass="8955">MSASVASLAKVKEVRQIVEAEAVASIVAMDEKAKLAVAVEALSAIAGENDLTCMRALFRMRRRAEEALARIRGVRNDQHTLF</sequence>
<evidence type="ECO:0000313" key="2">
    <source>
        <dbReference type="Proteomes" id="UP000004662"/>
    </source>
</evidence>